<sequence length="330" mass="35634">MRERAWTPLQGGLPPAGAVTGAVVEIACDESGFSGTNLLDPATPVITHASVDLSVAEAVALIAALRSGFRYSPSEFKSGRFLRGPDAADALEWFLAELTGRAHVHVVDKEYYLVTRIVDLFLAEPSYAAGTRLTQDHRPAALSLYRAGRAAGPDWAAFLAAFVELVRIKRRHRPDHRIFERFFQARDALVRGGLGAPAGGVLDGLSRTRVWAVLTRLSDDDRSIPPPLEPMLPALAETVLFWSGGHRRVLVIHDEQSALTAGRLTRLQQALSDGAGPSPLAGLVTVDSRDDPRVQIADLLAGMARRLPPAAADGPLRPFLSPTSLRDPER</sequence>
<dbReference type="AlphaFoldDB" id="A0A7W7MRA3"/>
<dbReference type="EMBL" id="JACHNH010000001">
    <property type="protein sequence ID" value="MBB4764033.1"/>
    <property type="molecule type" value="Genomic_DNA"/>
</dbReference>
<dbReference type="Proteomes" id="UP000578112">
    <property type="component" value="Unassembled WGS sequence"/>
</dbReference>
<evidence type="ECO:0000313" key="2">
    <source>
        <dbReference type="EMBL" id="MBB4764033.1"/>
    </source>
</evidence>
<evidence type="ECO:0000313" key="3">
    <source>
        <dbReference type="Proteomes" id="UP000578112"/>
    </source>
</evidence>
<keyword evidence="3" id="KW-1185">Reference proteome</keyword>
<accession>A0A7W7MRA3</accession>
<organism evidence="2 3">
    <name type="scientific">Actinoplanes digitatis</name>
    <dbReference type="NCBI Taxonomy" id="1868"/>
    <lineage>
        <taxon>Bacteria</taxon>
        <taxon>Bacillati</taxon>
        <taxon>Actinomycetota</taxon>
        <taxon>Actinomycetes</taxon>
        <taxon>Micromonosporales</taxon>
        <taxon>Micromonosporaceae</taxon>
        <taxon>Actinoplanes</taxon>
    </lineage>
</organism>
<name>A0A7W7MRA3_9ACTN</name>
<reference evidence="2 3" key="1">
    <citation type="submission" date="2020-08" db="EMBL/GenBank/DDBJ databases">
        <title>Sequencing the genomes of 1000 actinobacteria strains.</title>
        <authorList>
            <person name="Klenk H.-P."/>
        </authorList>
    </citation>
    <scope>NUCLEOTIDE SEQUENCE [LARGE SCALE GENOMIC DNA]</scope>
    <source>
        <strain evidence="2 3">DSM 43149</strain>
    </source>
</reference>
<comment type="caution">
    <text evidence="2">The sequence shown here is derived from an EMBL/GenBank/DDBJ whole genome shotgun (WGS) entry which is preliminary data.</text>
</comment>
<protein>
    <recommendedName>
        <fullName evidence="4">DUF3800 domain-containing protein</fullName>
    </recommendedName>
</protein>
<feature type="region of interest" description="Disordered" evidence="1">
    <location>
        <begin position="311"/>
        <end position="330"/>
    </location>
</feature>
<proteinExistence type="predicted"/>
<evidence type="ECO:0008006" key="4">
    <source>
        <dbReference type="Google" id="ProtNLM"/>
    </source>
</evidence>
<dbReference type="RefSeq" id="WP_184995269.1">
    <property type="nucleotide sequence ID" value="NZ_BOMK01000024.1"/>
</dbReference>
<gene>
    <name evidence="2" type="ORF">BJ971_004589</name>
</gene>
<evidence type="ECO:0000256" key="1">
    <source>
        <dbReference type="SAM" id="MobiDB-lite"/>
    </source>
</evidence>